<dbReference type="InterPro" id="IPR013517">
    <property type="entry name" value="FG-GAP"/>
</dbReference>
<dbReference type="SUPFAM" id="SSF69318">
    <property type="entry name" value="Integrin alpha N-terminal domain"/>
    <property type="match status" value="1"/>
</dbReference>
<evidence type="ECO:0000256" key="9">
    <source>
        <dbReference type="ARBA" id="ARBA00023136"/>
    </source>
</evidence>
<evidence type="ECO:0000256" key="12">
    <source>
        <dbReference type="PROSITE-ProRule" id="PRU00803"/>
    </source>
</evidence>
<keyword evidence="6 13" id="KW-0130">Cell adhesion</keyword>
<feature type="transmembrane region" description="Helical" evidence="13">
    <location>
        <begin position="33"/>
        <end position="50"/>
    </location>
</feature>
<keyword evidence="4" id="KW-0732">Signal</keyword>
<dbReference type="PANTHER" id="PTHR23220:SF122">
    <property type="entry name" value="INTEGRIN ALPHA-PS1"/>
    <property type="match status" value="1"/>
</dbReference>
<dbReference type="GO" id="GO:0098609">
    <property type="term" value="P:cell-cell adhesion"/>
    <property type="evidence" value="ECO:0007669"/>
    <property type="project" value="TreeGrafter"/>
</dbReference>
<keyword evidence="10 13" id="KW-0675">Receptor</keyword>
<evidence type="ECO:0000256" key="1">
    <source>
        <dbReference type="ARBA" id="ARBA00004479"/>
    </source>
</evidence>
<feature type="domain" description="Integrin alpha first immunoglubulin-like" evidence="15">
    <location>
        <begin position="460"/>
        <end position="617"/>
    </location>
</feature>
<evidence type="ECO:0000256" key="10">
    <source>
        <dbReference type="ARBA" id="ARBA00023170"/>
    </source>
</evidence>
<dbReference type="GO" id="GO:0007160">
    <property type="term" value="P:cell-matrix adhesion"/>
    <property type="evidence" value="ECO:0007669"/>
    <property type="project" value="TreeGrafter"/>
</dbReference>
<proteinExistence type="inferred from homology"/>
<feature type="repeat" description="FG-GAP" evidence="12">
    <location>
        <begin position="413"/>
        <end position="475"/>
    </location>
</feature>
<comment type="similarity">
    <text evidence="2 13">Belongs to the integrin alpha chain family.</text>
</comment>
<dbReference type="GO" id="GO:0009897">
    <property type="term" value="C:external side of plasma membrane"/>
    <property type="evidence" value="ECO:0007669"/>
    <property type="project" value="TreeGrafter"/>
</dbReference>
<dbReference type="InterPro" id="IPR048286">
    <property type="entry name" value="Integrin_alpha_Ig-like_3"/>
</dbReference>
<evidence type="ECO:0000256" key="7">
    <source>
        <dbReference type="ARBA" id="ARBA00022989"/>
    </source>
</evidence>
<sequence>MVCSYFKKHKNSVGYFGTSLQNFTRMGTIRERGYLCSVSIVFVALQIVRIECYNLETRLPIVKEGPFGSSFGLSVAEHTVTRRRPSPTDGYNGSLILVGAPTYSAPDAIVPKTGGVFKCPLSTLLDDCVDLKLDQEGNEPGENKTDEWLGVTVKSQGPGGKVAACAHRYKAVSSEEISGLGRFIREDEDGFGGEYIAGLPGAGDWRGGVFSVNVIGAEGDFFERSRSLLVDESTGVGLNSYLGFSVTSGKFGPHFLVASGAPRYRAIGAVVMLAKAGTDLMMQSIIEGEQQTESFGYEVCSADLDGDGFDDLLVGAPIYYDRTTEAGGRVYIYLNKHHNGSFGDVEPIRLTGPKDSMFGIAITNLGDLNLDGFEDIAIGAPYENNGEGAVYIYLGGPDGVMQPASQKIMPSDLPYDLQTSRENRSAFGYSVSGGIDLDGNQYPELSIGAFEANTIVTLRARPIINVTAELLLQTSEIDANATNAEYKGKPTYRFYVQVRMKYICNADNFDAPIEVMYSIEAEEERRALGLTSRIIFEATDSYAIRDLSLDLRPQSEEIPKRSTEYIAYLRPGFKDIFRKIPFKLTYWLREVNVDPPLPGEPLPDINELPILNSLYDPSYVAQSRSSSRIFQLDFIKACAQDDGKCITDLDLRATLRLEGTPPTLRKGEHNELIVDVELKNKEEPAYDAKLTITFPEMLVYNKDSQHIGSRCNQLPDNKTVILCELGNPYPESHDEFFTVKFFTSDVPPDAGNFTITMVVTSTNEDSHPEDNHITLYAEVESITDMELSGETNREHYTFGGVVRGESAMEYTDQIGEEVIHTWKIYNKGPDTVPESELTISFPFEVANGKWLLYMTHMPEVRGNRGHCEIDPIYVNELKIKERPRSPYDLYTTAAPTSTRSLPPSTRVPSTEASLTTGAARRKKRAAGGGAGEQEEVSRPQRSSKGQPLKGQTVGLACSNKTATCFDFKCHFDSLAEEETVLVVVRSRLWNSTFQEDYINVEQVFVGSVGRIKILNAPYLIQSDLENDEFDLTTVVKSDVDTLPEPEPLAWWIILLAVLGGLFILIILILLLWKVGFFRRPGTRSGGGPVRTKTRLPIDSLAFTTNETPRAASVPLGKKKERNFLLVGTVLPSQKQRENFKCVYLLRARLSRSPSCTVKISMDDYNSVVLKAEVLVKCQNSVNSDILHIFQWTLAVSLHFRVLVVLSSFPWPLSQFLMRLDSRNEAQTD</sequence>
<name>A0A8B7YBT4_ACAPL</name>
<comment type="subcellular location">
    <subcellularLocation>
        <location evidence="1 13">Membrane</location>
        <topology evidence="1 13">Single-pass type I membrane protein</topology>
    </subcellularLocation>
</comment>
<dbReference type="PRINTS" id="PR01185">
    <property type="entry name" value="INTEGRINA"/>
</dbReference>
<evidence type="ECO:0000256" key="14">
    <source>
        <dbReference type="SAM" id="MobiDB-lite"/>
    </source>
</evidence>
<dbReference type="Pfam" id="PF20806">
    <property type="entry name" value="Integrin_A_Ig_3"/>
    <property type="match status" value="1"/>
</dbReference>
<dbReference type="InterPro" id="IPR013649">
    <property type="entry name" value="Integrin_alpha_Ig-like_1"/>
</dbReference>
<dbReference type="SMART" id="SM00191">
    <property type="entry name" value="Int_alpha"/>
    <property type="match status" value="5"/>
</dbReference>
<evidence type="ECO:0000313" key="18">
    <source>
        <dbReference type="Proteomes" id="UP000694845"/>
    </source>
</evidence>
<keyword evidence="3 13" id="KW-0812">Transmembrane</keyword>
<keyword evidence="9 13" id="KW-0472">Membrane</keyword>
<feature type="repeat" description="FG-GAP" evidence="12">
    <location>
        <begin position="57"/>
        <end position="128"/>
    </location>
</feature>
<feature type="repeat" description="FG-GAP" evidence="12">
    <location>
        <begin position="344"/>
        <end position="402"/>
    </location>
</feature>
<gene>
    <name evidence="19" type="primary">LOC110979314</name>
</gene>
<dbReference type="PROSITE" id="PS51470">
    <property type="entry name" value="FG_GAP"/>
    <property type="match status" value="4"/>
</dbReference>
<dbReference type="Gene3D" id="2.130.10.130">
    <property type="entry name" value="Integrin alpha, N-terminal"/>
    <property type="match status" value="1"/>
</dbReference>
<dbReference type="InterPro" id="IPR018184">
    <property type="entry name" value="Integrin_alpha_C_CS"/>
</dbReference>
<dbReference type="Gene3D" id="2.60.40.1530">
    <property type="entry name" value="ntegrin, alpha v. Chain A, domain 4"/>
    <property type="match status" value="1"/>
</dbReference>
<dbReference type="InterPro" id="IPR013519">
    <property type="entry name" value="Int_alpha_beta-p"/>
</dbReference>
<dbReference type="AlphaFoldDB" id="A0A8B7YBT4"/>
<evidence type="ECO:0000256" key="6">
    <source>
        <dbReference type="ARBA" id="ARBA00022889"/>
    </source>
</evidence>
<dbReference type="GeneID" id="110979314"/>
<dbReference type="InterPro" id="IPR000413">
    <property type="entry name" value="Integrin_alpha"/>
</dbReference>
<feature type="region of interest" description="Disordered" evidence="14">
    <location>
        <begin position="888"/>
        <end position="951"/>
    </location>
</feature>
<keyword evidence="5" id="KW-0677">Repeat</keyword>
<dbReference type="InterPro" id="IPR032695">
    <property type="entry name" value="Integrin_dom_sf"/>
</dbReference>
<dbReference type="GO" id="GO:0007229">
    <property type="term" value="P:integrin-mediated signaling pathway"/>
    <property type="evidence" value="ECO:0007669"/>
    <property type="project" value="UniProtKB-KW"/>
</dbReference>
<dbReference type="PROSITE" id="PS00242">
    <property type="entry name" value="INTEGRIN_ALPHA"/>
    <property type="match status" value="1"/>
</dbReference>
<evidence type="ECO:0000256" key="11">
    <source>
        <dbReference type="ARBA" id="ARBA00023180"/>
    </source>
</evidence>
<dbReference type="InterPro" id="IPR028994">
    <property type="entry name" value="Integrin_alpha_N"/>
</dbReference>
<feature type="domain" description="Integrin alpha third immunoglobulin-like" evidence="17">
    <location>
        <begin position="786"/>
        <end position="1035"/>
    </location>
</feature>
<feature type="repeat" description="FG-GAP" evidence="12">
    <location>
        <begin position="282"/>
        <end position="342"/>
    </location>
</feature>
<evidence type="ECO:0000256" key="2">
    <source>
        <dbReference type="ARBA" id="ARBA00008054"/>
    </source>
</evidence>
<dbReference type="SUPFAM" id="SSF69179">
    <property type="entry name" value="Integrin domains"/>
    <property type="match status" value="3"/>
</dbReference>
<evidence type="ECO:0000259" key="16">
    <source>
        <dbReference type="Pfam" id="PF20805"/>
    </source>
</evidence>
<dbReference type="GO" id="GO:0005178">
    <property type="term" value="F:integrin binding"/>
    <property type="evidence" value="ECO:0007669"/>
    <property type="project" value="TreeGrafter"/>
</dbReference>
<keyword evidence="18" id="KW-1185">Reference proteome</keyword>
<dbReference type="CTD" id="3655"/>
<dbReference type="Gene3D" id="2.60.40.1460">
    <property type="entry name" value="Integrin domains. Chain A, domain 2"/>
    <property type="match status" value="1"/>
</dbReference>
<dbReference type="OrthoDB" id="5317514at2759"/>
<evidence type="ECO:0000256" key="8">
    <source>
        <dbReference type="ARBA" id="ARBA00023037"/>
    </source>
</evidence>
<dbReference type="GO" id="GO:0033627">
    <property type="term" value="P:cell adhesion mediated by integrin"/>
    <property type="evidence" value="ECO:0007669"/>
    <property type="project" value="TreeGrafter"/>
</dbReference>
<evidence type="ECO:0000256" key="3">
    <source>
        <dbReference type="ARBA" id="ARBA00022692"/>
    </source>
</evidence>
<dbReference type="Gene3D" id="1.20.5.930">
    <property type="entry name" value="Bicelle-embedded integrin alpha(iib) transmembrane segment"/>
    <property type="match status" value="1"/>
</dbReference>
<evidence type="ECO:0000256" key="5">
    <source>
        <dbReference type="ARBA" id="ARBA00022737"/>
    </source>
</evidence>
<dbReference type="Pfam" id="PF01839">
    <property type="entry name" value="FG-GAP"/>
    <property type="match status" value="2"/>
</dbReference>
<organism evidence="18 19">
    <name type="scientific">Acanthaster planci</name>
    <name type="common">Crown-of-thorns starfish</name>
    <dbReference type="NCBI Taxonomy" id="133434"/>
    <lineage>
        <taxon>Eukaryota</taxon>
        <taxon>Metazoa</taxon>
        <taxon>Echinodermata</taxon>
        <taxon>Eleutherozoa</taxon>
        <taxon>Asterozoa</taxon>
        <taxon>Asteroidea</taxon>
        <taxon>Valvatacea</taxon>
        <taxon>Valvatida</taxon>
        <taxon>Acanthasteridae</taxon>
        <taxon>Acanthaster</taxon>
    </lineage>
</organism>
<keyword evidence="7 13" id="KW-1133">Transmembrane helix</keyword>
<protein>
    <submittedName>
        <fullName evidence="19">Integrin alpha-7-like</fullName>
    </submittedName>
</protein>
<evidence type="ECO:0000256" key="4">
    <source>
        <dbReference type="ARBA" id="ARBA00022729"/>
    </source>
</evidence>
<evidence type="ECO:0000259" key="15">
    <source>
        <dbReference type="Pfam" id="PF08441"/>
    </source>
</evidence>
<feature type="domain" description="Integrin alpha second immunoglobulin-like" evidence="16">
    <location>
        <begin position="640"/>
        <end position="779"/>
    </location>
</feature>
<keyword evidence="11" id="KW-0325">Glycoprotein</keyword>
<feature type="transmembrane region" description="Helical" evidence="13">
    <location>
        <begin position="1048"/>
        <end position="1072"/>
    </location>
</feature>
<reference evidence="19" key="1">
    <citation type="submission" date="2025-08" db="UniProtKB">
        <authorList>
            <consortium name="RefSeq"/>
        </authorList>
    </citation>
    <scope>IDENTIFICATION</scope>
</reference>
<evidence type="ECO:0000313" key="19">
    <source>
        <dbReference type="RefSeq" id="XP_022090698.1"/>
    </source>
</evidence>
<feature type="compositionally biased region" description="Polar residues" evidence="14">
    <location>
        <begin position="893"/>
        <end position="916"/>
    </location>
</feature>
<evidence type="ECO:0000256" key="13">
    <source>
        <dbReference type="RuleBase" id="RU003762"/>
    </source>
</evidence>
<dbReference type="Gene3D" id="2.60.40.1510">
    <property type="entry name" value="ntegrin, alpha v. Chain A, domain 3"/>
    <property type="match status" value="1"/>
</dbReference>
<dbReference type="RefSeq" id="XP_022090698.1">
    <property type="nucleotide sequence ID" value="XM_022235006.1"/>
</dbReference>
<dbReference type="Pfam" id="PF08441">
    <property type="entry name" value="Integrin_A_Ig_1"/>
    <property type="match status" value="1"/>
</dbReference>
<dbReference type="Proteomes" id="UP000694845">
    <property type="component" value="Unplaced"/>
</dbReference>
<keyword evidence="8 13" id="KW-0401">Integrin</keyword>
<dbReference type="OMA" id="CERVDFD"/>
<accession>A0A8B7YBT4</accession>
<dbReference type="PANTHER" id="PTHR23220">
    <property type="entry name" value="INTEGRIN ALPHA"/>
    <property type="match status" value="1"/>
</dbReference>
<dbReference type="GO" id="GO:0008305">
    <property type="term" value="C:integrin complex"/>
    <property type="evidence" value="ECO:0007669"/>
    <property type="project" value="InterPro"/>
</dbReference>
<dbReference type="InterPro" id="IPR048285">
    <property type="entry name" value="Integrin_alpha_Ig-like_2"/>
</dbReference>
<dbReference type="KEGG" id="aplc:110979314"/>
<evidence type="ECO:0000259" key="17">
    <source>
        <dbReference type="Pfam" id="PF20806"/>
    </source>
</evidence>
<comment type="caution">
    <text evidence="13">Lacks conserved residue(s) required for the propagation of feature annotation.</text>
</comment>
<dbReference type="Pfam" id="PF20805">
    <property type="entry name" value="Integrin_A_Ig_2"/>
    <property type="match status" value="1"/>
</dbReference>